<gene>
    <name evidence="4" type="primary">Zbtb22</name>
    <name evidence="4" type="ORF">EYF80_032394</name>
</gene>
<accession>A0A4Z2GUU6</accession>
<dbReference type="Gene3D" id="3.30.160.60">
    <property type="entry name" value="Classic Zinc Finger"/>
    <property type="match status" value="1"/>
</dbReference>
<evidence type="ECO:0000256" key="1">
    <source>
        <dbReference type="PROSITE-ProRule" id="PRU00042"/>
    </source>
</evidence>
<dbReference type="SUPFAM" id="SSF57667">
    <property type="entry name" value="beta-beta-alpha zinc fingers"/>
    <property type="match status" value="1"/>
</dbReference>
<dbReference type="SMART" id="SM00355">
    <property type="entry name" value="ZnF_C2H2"/>
    <property type="match status" value="2"/>
</dbReference>
<dbReference type="PROSITE" id="PS50157">
    <property type="entry name" value="ZINC_FINGER_C2H2_2"/>
    <property type="match status" value="1"/>
</dbReference>
<feature type="region of interest" description="Disordered" evidence="2">
    <location>
        <begin position="59"/>
        <end position="186"/>
    </location>
</feature>
<dbReference type="InterPro" id="IPR036236">
    <property type="entry name" value="Znf_C2H2_sf"/>
</dbReference>
<proteinExistence type="predicted"/>
<keyword evidence="1" id="KW-0863">Zinc-finger</keyword>
<evidence type="ECO:0000259" key="3">
    <source>
        <dbReference type="PROSITE" id="PS50157"/>
    </source>
</evidence>
<name>A0A4Z2GUU6_9TELE</name>
<dbReference type="PROSITE" id="PS00028">
    <property type="entry name" value="ZINC_FINGER_C2H2_1"/>
    <property type="match status" value="1"/>
</dbReference>
<reference evidence="4 5" key="1">
    <citation type="submission" date="2019-03" db="EMBL/GenBank/DDBJ databases">
        <title>First draft genome of Liparis tanakae, snailfish: a comprehensive survey of snailfish specific genes.</title>
        <authorList>
            <person name="Kim W."/>
            <person name="Song I."/>
            <person name="Jeong J.-H."/>
            <person name="Kim D."/>
            <person name="Kim S."/>
            <person name="Ryu S."/>
            <person name="Song J.Y."/>
            <person name="Lee S.K."/>
        </authorList>
    </citation>
    <scope>NUCLEOTIDE SEQUENCE [LARGE SCALE GENOMIC DNA]</scope>
    <source>
        <tissue evidence="4">Muscle</tissue>
    </source>
</reference>
<evidence type="ECO:0000313" key="4">
    <source>
        <dbReference type="EMBL" id="TNN57318.1"/>
    </source>
</evidence>
<evidence type="ECO:0000256" key="2">
    <source>
        <dbReference type="SAM" id="MobiDB-lite"/>
    </source>
</evidence>
<evidence type="ECO:0000313" key="5">
    <source>
        <dbReference type="Proteomes" id="UP000314294"/>
    </source>
</evidence>
<dbReference type="EMBL" id="SRLO01000407">
    <property type="protein sequence ID" value="TNN57318.1"/>
    <property type="molecule type" value="Genomic_DNA"/>
</dbReference>
<feature type="compositionally biased region" description="Polar residues" evidence="2">
    <location>
        <begin position="130"/>
        <end position="186"/>
    </location>
</feature>
<dbReference type="InterPro" id="IPR013087">
    <property type="entry name" value="Znf_C2H2_type"/>
</dbReference>
<comment type="caution">
    <text evidence="4">The sequence shown here is derived from an EMBL/GenBank/DDBJ whole genome shotgun (WGS) entry which is preliminary data.</text>
</comment>
<sequence length="220" mass="25192">MRFNCTICGEEFAWRRYLTKHLEVHKIYRCSVCEQRFTWCKQLKDHRCVGRRLSRLHENQAEENQAEENRDAEPPAGSSTEHLETEANGEDYGGPDRSGITLRRTEGQNRGPAAQRNTCKQTRMARTVEDQSQTGSRIQSQTGSRIQNQTGSRIQNQTGSRIQNQTGSRIQNQTGSRIQNQTGSQIQIDLQNPVPMTTMKTLLNLRLMTVKTGKRPEFKL</sequence>
<organism evidence="4 5">
    <name type="scientific">Liparis tanakae</name>
    <name type="common">Tanaka's snailfish</name>
    <dbReference type="NCBI Taxonomy" id="230148"/>
    <lineage>
        <taxon>Eukaryota</taxon>
        <taxon>Metazoa</taxon>
        <taxon>Chordata</taxon>
        <taxon>Craniata</taxon>
        <taxon>Vertebrata</taxon>
        <taxon>Euteleostomi</taxon>
        <taxon>Actinopterygii</taxon>
        <taxon>Neopterygii</taxon>
        <taxon>Teleostei</taxon>
        <taxon>Neoteleostei</taxon>
        <taxon>Acanthomorphata</taxon>
        <taxon>Eupercaria</taxon>
        <taxon>Perciformes</taxon>
        <taxon>Cottioidei</taxon>
        <taxon>Cottales</taxon>
        <taxon>Liparidae</taxon>
        <taxon>Liparis</taxon>
    </lineage>
</organism>
<keyword evidence="1" id="KW-0862">Zinc</keyword>
<dbReference type="Proteomes" id="UP000314294">
    <property type="component" value="Unassembled WGS sequence"/>
</dbReference>
<keyword evidence="5" id="KW-1185">Reference proteome</keyword>
<dbReference type="GO" id="GO:0008270">
    <property type="term" value="F:zinc ion binding"/>
    <property type="evidence" value="ECO:0007669"/>
    <property type="project" value="UniProtKB-KW"/>
</dbReference>
<protein>
    <submittedName>
        <fullName evidence="4">Zinc finger and BTB domain-containing protein 22</fullName>
    </submittedName>
</protein>
<dbReference type="OrthoDB" id="8902493at2759"/>
<feature type="domain" description="C2H2-type" evidence="3">
    <location>
        <begin position="3"/>
        <end position="25"/>
    </location>
</feature>
<keyword evidence="1" id="KW-0479">Metal-binding</keyword>
<dbReference type="AlphaFoldDB" id="A0A4Z2GUU6"/>